<feature type="binding site" evidence="5">
    <location>
        <position position="331"/>
    </location>
    <ligand>
        <name>Fe cation</name>
        <dbReference type="ChEBI" id="CHEBI:24875"/>
        <note>catalytic</note>
    </ligand>
</feature>
<dbReference type="Gene3D" id="2.60.120.590">
    <property type="entry name" value="Alpha-ketoglutarate-dependent dioxygenase AlkB-like"/>
    <property type="match status" value="1"/>
</dbReference>
<evidence type="ECO:0000256" key="4">
    <source>
        <dbReference type="ARBA" id="ARBA00023004"/>
    </source>
</evidence>
<comment type="cofactor">
    <cofactor evidence="5">
        <name>Fe(2+)</name>
        <dbReference type="ChEBI" id="CHEBI:29033"/>
    </cofactor>
    <text evidence="5">Binds 1 Fe(2+) ion per subunit.</text>
</comment>
<keyword evidence="8" id="KW-1185">Reference proteome</keyword>
<protein>
    <recommendedName>
        <fullName evidence="6">Alpha-ketoglutarate-dependent dioxygenase AlkB-like domain-containing protein</fullName>
    </recommendedName>
</protein>
<dbReference type="Proteomes" id="UP000078561">
    <property type="component" value="Unassembled WGS sequence"/>
</dbReference>
<dbReference type="PANTHER" id="PTHR16557:SF2">
    <property type="entry name" value="NUCLEIC ACID DIOXYGENASE ALKBH1"/>
    <property type="match status" value="1"/>
</dbReference>
<dbReference type="InterPro" id="IPR027450">
    <property type="entry name" value="AlkB-like"/>
</dbReference>
<evidence type="ECO:0000313" key="7">
    <source>
        <dbReference type="EMBL" id="SAM06161.1"/>
    </source>
</evidence>
<dbReference type="InterPro" id="IPR004574">
    <property type="entry name" value="Alkb"/>
</dbReference>
<dbReference type="EMBL" id="LT554490">
    <property type="protein sequence ID" value="SAM06161.1"/>
    <property type="molecule type" value="Genomic_DNA"/>
</dbReference>
<dbReference type="OMA" id="NYYQYKD"/>
<dbReference type="GO" id="GO:0005737">
    <property type="term" value="C:cytoplasm"/>
    <property type="evidence" value="ECO:0007669"/>
    <property type="project" value="TreeGrafter"/>
</dbReference>
<dbReference type="STRING" id="4829.A0A163K8J9"/>
<feature type="binding site" evidence="5">
    <location>
        <position position="329"/>
    </location>
    <ligand>
        <name>Fe cation</name>
        <dbReference type="ChEBI" id="CHEBI:24875"/>
        <note>catalytic</note>
    </ligand>
</feature>
<gene>
    <name evidence="7" type="primary">ABSGL_12037.1 scaffold 12361</name>
</gene>
<organism evidence="7">
    <name type="scientific">Absidia glauca</name>
    <name type="common">Pin mould</name>
    <dbReference type="NCBI Taxonomy" id="4829"/>
    <lineage>
        <taxon>Eukaryota</taxon>
        <taxon>Fungi</taxon>
        <taxon>Fungi incertae sedis</taxon>
        <taxon>Mucoromycota</taxon>
        <taxon>Mucoromycotina</taxon>
        <taxon>Mucoromycetes</taxon>
        <taxon>Mucorales</taxon>
        <taxon>Cunninghamellaceae</taxon>
        <taxon>Absidia</taxon>
    </lineage>
</organism>
<dbReference type="GO" id="GO:0005634">
    <property type="term" value="C:nucleus"/>
    <property type="evidence" value="ECO:0007669"/>
    <property type="project" value="TreeGrafter"/>
</dbReference>
<dbReference type="SUPFAM" id="SSF51197">
    <property type="entry name" value="Clavaminate synthase-like"/>
    <property type="match status" value="1"/>
</dbReference>
<dbReference type="InParanoid" id="A0A163K8J9"/>
<dbReference type="OrthoDB" id="6614653at2759"/>
<dbReference type="GO" id="GO:0051213">
    <property type="term" value="F:dioxygenase activity"/>
    <property type="evidence" value="ECO:0007669"/>
    <property type="project" value="UniProtKB-KW"/>
</dbReference>
<dbReference type="GO" id="GO:0046872">
    <property type="term" value="F:metal ion binding"/>
    <property type="evidence" value="ECO:0007669"/>
    <property type="project" value="UniProtKB-KW"/>
</dbReference>
<keyword evidence="1 5" id="KW-0479">Metal-binding</keyword>
<reference evidence="7" key="1">
    <citation type="submission" date="2016-04" db="EMBL/GenBank/DDBJ databases">
        <authorList>
            <person name="Evans L.H."/>
            <person name="Alamgir A."/>
            <person name="Owens N."/>
            <person name="Weber N.D."/>
            <person name="Virtaneva K."/>
            <person name="Barbian K."/>
            <person name="Babar A."/>
            <person name="Rosenke K."/>
        </authorList>
    </citation>
    <scope>NUCLEOTIDE SEQUENCE [LARGE SCALE GENOMIC DNA]</scope>
    <source>
        <strain evidence="7">CBS 101.48</strain>
    </source>
</reference>
<dbReference type="PANTHER" id="PTHR16557">
    <property type="entry name" value="ALKYLATED DNA REPAIR PROTEIN ALKB-RELATED"/>
    <property type="match status" value="1"/>
</dbReference>
<keyword evidence="4 5" id="KW-0408">Iron</keyword>
<keyword evidence="3" id="KW-0560">Oxidoreductase</keyword>
<feature type="domain" description="Alpha-ketoglutarate-dependent dioxygenase AlkB-like" evidence="6">
    <location>
        <begin position="248"/>
        <end position="344"/>
    </location>
</feature>
<evidence type="ECO:0000256" key="1">
    <source>
        <dbReference type="ARBA" id="ARBA00022723"/>
    </source>
</evidence>
<dbReference type="InterPro" id="IPR037151">
    <property type="entry name" value="AlkB-like_sf"/>
</dbReference>
<sequence length="345" mass="39196">MGPSASTASAPLSNRQLKARMKQAEKKLEQCSHVNQTPFRSAERNFKSRTPPPDFSNVIYPSSQPVSEQLVPVQLTQDLRMLSPHFGTSDASWEQRSHQAYVLKELPGKSPTHDNEDRHTHVILLGLVIIPNPFTPTAQRRLIQHCLSDYPQSPNTSNLHTHYHIPPTGLWPLYEQEQNGTIPMDDPRHFVAKKHSNTDAEEEEEEETTQRTLAIPLKACDDTFKPDMQVTKPDPPAASTVPLLSATDLLRRLRWITLGYHYHWPTRTYHLNRRFPVPDVVTSLAKSVVCAIEQVGHDGVWKNTYSAAQYQPEAGVVNYYQYKDTLMGHVDRSELNMEAPLVSIR</sequence>
<evidence type="ECO:0000256" key="2">
    <source>
        <dbReference type="ARBA" id="ARBA00022964"/>
    </source>
</evidence>
<dbReference type="AlphaFoldDB" id="A0A163K8J9"/>
<keyword evidence="2" id="KW-0223">Dioxygenase</keyword>
<evidence type="ECO:0000259" key="6">
    <source>
        <dbReference type="Pfam" id="PF13532"/>
    </source>
</evidence>
<accession>A0A163K8J9</accession>
<dbReference type="Pfam" id="PF13532">
    <property type="entry name" value="2OG-FeII_Oxy_2"/>
    <property type="match status" value="1"/>
</dbReference>
<name>A0A163K8J9_ABSGL</name>
<evidence type="ECO:0000313" key="8">
    <source>
        <dbReference type="Proteomes" id="UP000078561"/>
    </source>
</evidence>
<evidence type="ECO:0000256" key="5">
    <source>
        <dbReference type="PIRSR" id="PIRSR604574-2"/>
    </source>
</evidence>
<proteinExistence type="predicted"/>
<evidence type="ECO:0000256" key="3">
    <source>
        <dbReference type="ARBA" id="ARBA00023002"/>
    </source>
</evidence>